<gene>
    <name evidence="1" type="ORF">PM001_LOCUS19949</name>
</gene>
<dbReference type="EMBL" id="CAKLBY020000217">
    <property type="protein sequence ID" value="CAK7934799.1"/>
    <property type="molecule type" value="Genomic_DNA"/>
</dbReference>
<evidence type="ECO:0000313" key="2">
    <source>
        <dbReference type="Proteomes" id="UP001162060"/>
    </source>
</evidence>
<comment type="caution">
    <text evidence="1">The sequence shown here is derived from an EMBL/GenBank/DDBJ whole genome shotgun (WGS) entry which is preliminary data.</text>
</comment>
<proteinExistence type="predicted"/>
<accession>A0AAV1UP43</accession>
<sequence>MLVLDPADRSPIEDLTESRLKELIDEYVCVVELPPELDPRLFTSLYRKEIRDYPEISYNLHLGCSYRLGDYVKVDSETKVSCYCHRNIAVNPWY</sequence>
<name>A0AAV1UP43_9STRA</name>
<organism evidence="1 2">
    <name type="scientific">Peronospora matthiolae</name>
    <dbReference type="NCBI Taxonomy" id="2874970"/>
    <lineage>
        <taxon>Eukaryota</taxon>
        <taxon>Sar</taxon>
        <taxon>Stramenopiles</taxon>
        <taxon>Oomycota</taxon>
        <taxon>Peronosporomycetes</taxon>
        <taxon>Peronosporales</taxon>
        <taxon>Peronosporaceae</taxon>
        <taxon>Peronospora</taxon>
    </lineage>
</organism>
<evidence type="ECO:0000313" key="1">
    <source>
        <dbReference type="EMBL" id="CAK7934799.1"/>
    </source>
</evidence>
<dbReference type="Proteomes" id="UP001162060">
    <property type="component" value="Unassembled WGS sequence"/>
</dbReference>
<dbReference type="AlphaFoldDB" id="A0AAV1UP43"/>
<protein>
    <submittedName>
        <fullName evidence="1">Uncharacterized protein</fullName>
    </submittedName>
</protein>
<reference evidence="1" key="1">
    <citation type="submission" date="2024-01" db="EMBL/GenBank/DDBJ databases">
        <authorList>
            <person name="Webb A."/>
        </authorList>
    </citation>
    <scope>NUCLEOTIDE SEQUENCE</scope>
    <source>
        <strain evidence="1">Pm1</strain>
    </source>
</reference>